<sequence length="78" mass="8945">MSFGLEKHPLIDGLFVVVTGRVKIYFQFVGYDSMEHSLIFERDDEIVTCRIAIDSDAQLNEWKQAFDVMGIELECLGD</sequence>
<evidence type="ECO:0000313" key="2">
    <source>
        <dbReference type="EMBL" id="MBF4374554.1"/>
    </source>
</evidence>
<gene>
    <name evidence="1" type="ORF">DYL72_15300</name>
    <name evidence="2" type="ORF">EAY46_15900</name>
</gene>
<name>A0A7U6FS27_VIBAN</name>
<dbReference type="EMBL" id="RDPI01000019">
    <property type="protein sequence ID" value="MBF4374554.1"/>
    <property type="molecule type" value="Genomic_DNA"/>
</dbReference>
<dbReference type="EMBL" id="CP034672">
    <property type="protein sequence ID" value="AZS26273.1"/>
    <property type="molecule type" value="Genomic_DNA"/>
</dbReference>
<organism evidence="1 3">
    <name type="scientific">Vibrio anguillarum</name>
    <name type="common">Listonella anguillarum</name>
    <dbReference type="NCBI Taxonomy" id="55601"/>
    <lineage>
        <taxon>Bacteria</taxon>
        <taxon>Pseudomonadati</taxon>
        <taxon>Pseudomonadota</taxon>
        <taxon>Gammaproteobacteria</taxon>
        <taxon>Vibrionales</taxon>
        <taxon>Vibrionaceae</taxon>
        <taxon>Vibrio</taxon>
    </lineage>
</organism>
<protein>
    <submittedName>
        <fullName evidence="1">Uncharacterized protein</fullName>
    </submittedName>
</protein>
<dbReference type="Proteomes" id="UP000256923">
    <property type="component" value="Chromosome 1"/>
</dbReference>
<evidence type="ECO:0000313" key="3">
    <source>
        <dbReference type="Proteomes" id="UP000256923"/>
    </source>
</evidence>
<dbReference type="RefSeq" id="WP_116285108.1">
    <property type="nucleotide sequence ID" value="NZ_CP034672.1"/>
</dbReference>
<dbReference type="Proteomes" id="UP000726136">
    <property type="component" value="Unassembled WGS sequence"/>
</dbReference>
<evidence type="ECO:0000313" key="4">
    <source>
        <dbReference type="Proteomes" id="UP000726136"/>
    </source>
</evidence>
<reference evidence="2 4" key="2">
    <citation type="journal article" date="2021" name="PeerJ">
        <title>Analysis of 44 Vibrio anguillarum genomes reveals high genetic diversity.</title>
        <authorList>
            <person name="Hansen M.J."/>
            <person name="Dalsgaard I."/>
        </authorList>
    </citation>
    <scope>NUCLEOTIDE SEQUENCE [LARGE SCALE GENOMIC DNA]</scope>
    <source>
        <strain evidence="2 4">040915-1/1B</strain>
    </source>
</reference>
<evidence type="ECO:0000313" key="1">
    <source>
        <dbReference type="EMBL" id="AZS26273.1"/>
    </source>
</evidence>
<dbReference type="AlphaFoldDB" id="A0A7U6FS27"/>
<accession>A0A7U6FS27</accession>
<reference evidence="1 3" key="1">
    <citation type="submission" date="2018-12" db="EMBL/GenBank/DDBJ databases">
        <title>Characterization and Draft Genome of Vibrio anguillarum J360 Marine Pathogen Isolated from an Outbreak in Lumpfish (Cyclopterus lumpus).</title>
        <authorList>
            <person name="Vasquez J.I."/>
            <person name="Cao T."/>
            <person name="Chakraborty S."/>
            <person name="Gnanagobal H."/>
            <person name="Wescot J."/>
            <person name="Boyce D."/>
            <person name="Santander J."/>
        </authorList>
    </citation>
    <scope>NUCLEOTIDE SEQUENCE [LARGE SCALE GENOMIC DNA]</scope>
    <source>
        <strain evidence="1 3">J360</strain>
    </source>
</reference>
<proteinExistence type="predicted"/>
<keyword evidence="4" id="KW-1185">Reference proteome</keyword>